<dbReference type="EMBL" id="QUMU01000003">
    <property type="protein sequence ID" value="REG34256.1"/>
    <property type="molecule type" value="Genomic_DNA"/>
</dbReference>
<gene>
    <name evidence="7" type="ORF">AA314_03068</name>
    <name evidence="8" type="ORF">ATI61_103149</name>
</gene>
<dbReference type="PROSITE" id="PS00108">
    <property type="entry name" value="PROTEIN_KINASE_ST"/>
    <property type="match status" value="1"/>
</dbReference>
<feature type="domain" description="Protein kinase" evidence="6">
    <location>
        <begin position="39"/>
        <end position="299"/>
    </location>
</feature>
<keyword evidence="2" id="KW-0547">Nucleotide-binding</keyword>
<feature type="region of interest" description="Disordered" evidence="5">
    <location>
        <begin position="506"/>
        <end position="526"/>
    </location>
</feature>
<evidence type="ECO:0000313" key="7">
    <source>
        <dbReference type="EMBL" id="AKJ01442.1"/>
    </source>
</evidence>
<proteinExistence type="predicted"/>
<feature type="region of interest" description="Disordered" evidence="5">
    <location>
        <begin position="473"/>
        <end position="492"/>
    </location>
</feature>
<feature type="compositionally biased region" description="Polar residues" evidence="5">
    <location>
        <begin position="1"/>
        <end position="10"/>
    </location>
</feature>
<sequence>MSEASTQSGGHEQRPVEGEILQEESSAWRPRPGLEVAGYTLEARLGTGGQGTVFRASREGRQYAVKFLFLPRSARWAWRERDVMVKLSSAGGLPLVDQGEWPAHAPLYLFLVMPLVRGLPLDVWTRVHNPCALQVAQLFGQGARQLSVVHAAGVVHRDVKGANLLVYGEDRVVLVDFGVATYEGAPPVTGAFPPGTWPYLSPRVWRSWRGEEDSRASPGDDVWALGVELYFVLTGRLPFQGREGELVQAILHQEPPVPHVYNPRVPRALGEVCWRMLRKAPEERYADALAVDVAIGEALKQVDETWRVPLCEAWGPHHATTVLERDMWQGADLLALYERRAAYAQVPVRGRPRALDEVSTLLSQAPPPEAPSTDAASAGPSAPLPEAATREVNARADAPPAPRAHETTRPAARTRRVLLAASAVLVLGLGLWLAVRPSPNASVRTTPPLGTPRANLPPEFFPIAQKWEGKEMAPPWKQPEGDGGAAPHGAATPAPVARATLPQETHVKTPAKAKAPTPSKQTGSTATKVGAAVLGCALASGCPNPATTAQVLPTPPLPPPAECPTGAQQAMAELGLLYPGSSGDAFIRDAGQFITVRPGPLTLRLTGADYWGRLPRGTLFSGEVVFGERVQFRFTQAHTPEGKSYPVCLEVRSGEYWGLEKWEGSSQDTAVTLNGGDLYPVEGFGEAWRYEER</sequence>
<evidence type="ECO:0000256" key="1">
    <source>
        <dbReference type="ARBA" id="ARBA00022679"/>
    </source>
</evidence>
<dbReference type="Proteomes" id="UP000256345">
    <property type="component" value="Unassembled WGS sequence"/>
</dbReference>
<evidence type="ECO:0000256" key="2">
    <source>
        <dbReference type="ARBA" id="ARBA00022741"/>
    </source>
</evidence>
<dbReference type="GO" id="GO:0005524">
    <property type="term" value="F:ATP binding"/>
    <property type="evidence" value="ECO:0007669"/>
    <property type="project" value="UniProtKB-KW"/>
</dbReference>
<evidence type="ECO:0000259" key="6">
    <source>
        <dbReference type="PROSITE" id="PS50011"/>
    </source>
</evidence>
<keyword evidence="10" id="KW-1185">Reference proteome</keyword>
<keyword evidence="1" id="KW-0808">Transferase</keyword>
<dbReference type="AlphaFoldDB" id="A0AAC8TCY0"/>
<evidence type="ECO:0000256" key="4">
    <source>
        <dbReference type="ARBA" id="ARBA00022840"/>
    </source>
</evidence>
<dbReference type="Gene3D" id="3.30.200.20">
    <property type="entry name" value="Phosphorylase Kinase, domain 1"/>
    <property type="match status" value="1"/>
</dbReference>
<protein>
    <submittedName>
        <fullName evidence="7 8">Serine/threonine-protein kinase</fullName>
    </submittedName>
</protein>
<dbReference type="Pfam" id="PF00069">
    <property type="entry name" value="Pkinase"/>
    <property type="match status" value="1"/>
</dbReference>
<evidence type="ECO:0000313" key="8">
    <source>
        <dbReference type="EMBL" id="REG34256.1"/>
    </source>
</evidence>
<dbReference type="Gene3D" id="1.10.510.10">
    <property type="entry name" value="Transferase(Phosphotransferase) domain 1"/>
    <property type="match status" value="1"/>
</dbReference>
<feature type="region of interest" description="Disordered" evidence="5">
    <location>
        <begin position="1"/>
        <end position="26"/>
    </location>
</feature>
<evidence type="ECO:0000256" key="3">
    <source>
        <dbReference type="ARBA" id="ARBA00022777"/>
    </source>
</evidence>
<dbReference type="PROSITE" id="PS50011">
    <property type="entry name" value="PROTEIN_KINASE_DOM"/>
    <property type="match status" value="1"/>
</dbReference>
<reference evidence="8 10" key="2">
    <citation type="submission" date="2018-08" db="EMBL/GenBank/DDBJ databases">
        <title>Genomic Encyclopedia of Archaeal and Bacterial Type Strains, Phase II (KMG-II): from individual species to whole genera.</title>
        <authorList>
            <person name="Goeker M."/>
        </authorList>
    </citation>
    <scope>NUCLEOTIDE SEQUENCE [LARGE SCALE GENOMIC DNA]</scope>
    <source>
        <strain evidence="8 10">DSM 2261</strain>
    </source>
</reference>
<dbReference type="KEGG" id="age:AA314_03068"/>
<dbReference type="CDD" id="cd14014">
    <property type="entry name" value="STKc_PknB_like"/>
    <property type="match status" value="1"/>
</dbReference>
<dbReference type="Proteomes" id="UP000035579">
    <property type="component" value="Chromosome"/>
</dbReference>
<accession>A0AAC8TCY0</accession>
<organism evidence="7 9">
    <name type="scientific">Archangium gephyra</name>
    <dbReference type="NCBI Taxonomy" id="48"/>
    <lineage>
        <taxon>Bacteria</taxon>
        <taxon>Pseudomonadati</taxon>
        <taxon>Myxococcota</taxon>
        <taxon>Myxococcia</taxon>
        <taxon>Myxococcales</taxon>
        <taxon>Cystobacterineae</taxon>
        <taxon>Archangiaceae</taxon>
        <taxon>Archangium</taxon>
    </lineage>
</organism>
<dbReference type="SMART" id="SM00220">
    <property type="entry name" value="S_TKc"/>
    <property type="match status" value="1"/>
</dbReference>
<feature type="region of interest" description="Disordered" evidence="5">
    <location>
        <begin position="438"/>
        <end position="457"/>
    </location>
</feature>
<evidence type="ECO:0000313" key="9">
    <source>
        <dbReference type="Proteomes" id="UP000035579"/>
    </source>
</evidence>
<keyword evidence="7" id="KW-0723">Serine/threonine-protein kinase</keyword>
<dbReference type="InterPro" id="IPR008271">
    <property type="entry name" value="Ser/Thr_kinase_AS"/>
</dbReference>
<dbReference type="SUPFAM" id="SSF56112">
    <property type="entry name" value="Protein kinase-like (PK-like)"/>
    <property type="match status" value="1"/>
</dbReference>
<reference evidence="7 9" key="1">
    <citation type="submission" date="2015-05" db="EMBL/GenBank/DDBJ databases">
        <title>Genome assembly of Archangium gephyra DSM 2261.</title>
        <authorList>
            <person name="Sharma G."/>
            <person name="Subramanian S."/>
        </authorList>
    </citation>
    <scope>NUCLEOTIDE SEQUENCE [LARGE SCALE GENOMIC DNA]</scope>
    <source>
        <strain evidence="7 9">DSM 2261</strain>
    </source>
</reference>
<dbReference type="InterPro" id="IPR000719">
    <property type="entry name" value="Prot_kinase_dom"/>
</dbReference>
<evidence type="ECO:0000256" key="5">
    <source>
        <dbReference type="SAM" id="MobiDB-lite"/>
    </source>
</evidence>
<evidence type="ECO:0000313" key="10">
    <source>
        <dbReference type="Proteomes" id="UP000256345"/>
    </source>
</evidence>
<feature type="region of interest" description="Disordered" evidence="5">
    <location>
        <begin position="363"/>
        <end position="410"/>
    </location>
</feature>
<dbReference type="GO" id="GO:0004674">
    <property type="term" value="F:protein serine/threonine kinase activity"/>
    <property type="evidence" value="ECO:0007669"/>
    <property type="project" value="UniProtKB-KW"/>
</dbReference>
<dbReference type="PANTHER" id="PTHR43289">
    <property type="entry name" value="MITOGEN-ACTIVATED PROTEIN KINASE KINASE KINASE 20-RELATED"/>
    <property type="match status" value="1"/>
</dbReference>
<keyword evidence="4" id="KW-0067">ATP-binding</keyword>
<dbReference type="RefSeq" id="WP_047856015.1">
    <property type="nucleotide sequence ID" value="NZ_CP011509.1"/>
</dbReference>
<dbReference type="PANTHER" id="PTHR43289:SF6">
    <property type="entry name" value="SERINE_THREONINE-PROTEIN KINASE NEKL-3"/>
    <property type="match status" value="1"/>
</dbReference>
<name>A0AAC8TCY0_9BACT</name>
<dbReference type="EMBL" id="CP011509">
    <property type="protein sequence ID" value="AKJ01442.1"/>
    <property type="molecule type" value="Genomic_DNA"/>
</dbReference>
<keyword evidence="3 7" id="KW-0418">Kinase</keyword>
<dbReference type="InterPro" id="IPR011009">
    <property type="entry name" value="Kinase-like_dom_sf"/>
</dbReference>